<dbReference type="AlphaFoldDB" id="A0A0M3HL52"/>
<dbReference type="Proteomes" id="UP000036681">
    <property type="component" value="Unplaced"/>
</dbReference>
<accession>A0A0M3HL52</accession>
<evidence type="ECO:0000256" key="1">
    <source>
        <dbReference type="SAM" id="MobiDB-lite"/>
    </source>
</evidence>
<protein>
    <submittedName>
        <fullName evidence="3">Sep15_SelM domain-containing protein</fullName>
    </submittedName>
</protein>
<feature type="region of interest" description="Disordered" evidence="1">
    <location>
        <begin position="41"/>
        <end position="74"/>
    </location>
</feature>
<organism evidence="2 3">
    <name type="scientific">Ascaris lumbricoides</name>
    <name type="common">Giant roundworm</name>
    <dbReference type="NCBI Taxonomy" id="6252"/>
    <lineage>
        <taxon>Eukaryota</taxon>
        <taxon>Metazoa</taxon>
        <taxon>Ecdysozoa</taxon>
        <taxon>Nematoda</taxon>
        <taxon>Chromadorea</taxon>
        <taxon>Rhabditida</taxon>
        <taxon>Spirurina</taxon>
        <taxon>Ascaridomorpha</taxon>
        <taxon>Ascaridoidea</taxon>
        <taxon>Ascarididae</taxon>
        <taxon>Ascaris</taxon>
    </lineage>
</organism>
<keyword evidence="2" id="KW-1185">Reference proteome</keyword>
<dbReference type="WBParaSite" id="ALUE_0000224701-mRNA-1">
    <property type="protein sequence ID" value="ALUE_0000224701-mRNA-1"/>
    <property type="gene ID" value="ALUE_0000224701"/>
</dbReference>
<evidence type="ECO:0000313" key="3">
    <source>
        <dbReference type="WBParaSite" id="ALUE_0000224701-mRNA-1"/>
    </source>
</evidence>
<proteinExistence type="predicted"/>
<reference evidence="3" key="1">
    <citation type="submission" date="2017-02" db="UniProtKB">
        <authorList>
            <consortium name="WormBaseParasite"/>
        </authorList>
    </citation>
    <scope>IDENTIFICATION</scope>
</reference>
<sequence length="74" mass="8116">MLKAQYNVDFQRVQALEGSDGERVYVLMGEGEEIDAETAEQLAASLSSGEILAESSQQTAEEESQQKSLEVSEF</sequence>
<evidence type="ECO:0000313" key="2">
    <source>
        <dbReference type="Proteomes" id="UP000036681"/>
    </source>
</evidence>
<name>A0A0M3HL52_ASCLU</name>